<dbReference type="AlphaFoldDB" id="A0AAN8NU83"/>
<gene>
    <name evidence="2" type="ORF">TWF506_005748</name>
</gene>
<proteinExistence type="predicted"/>
<evidence type="ECO:0000259" key="1">
    <source>
        <dbReference type="Pfam" id="PF14033"/>
    </source>
</evidence>
<name>A0AAN8NU83_9PEZI</name>
<dbReference type="InterPro" id="IPR049192">
    <property type="entry name" value="DUF4246_C"/>
</dbReference>
<keyword evidence="3" id="KW-1185">Reference proteome</keyword>
<feature type="domain" description="DUF4246" evidence="1">
    <location>
        <begin position="97"/>
        <end position="538"/>
    </location>
</feature>
<evidence type="ECO:0000313" key="2">
    <source>
        <dbReference type="EMBL" id="KAK6518613.1"/>
    </source>
</evidence>
<dbReference type="InterPro" id="IPR025340">
    <property type="entry name" value="DUF4246"/>
</dbReference>
<dbReference type="EMBL" id="JAVHJM010000002">
    <property type="protein sequence ID" value="KAK6518613.1"/>
    <property type="molecule type" value="Genomic_DNA"/>
</dbReference>
<organism evidence="2 3">
    <name type="scientific">Arthrobotrys conoides</name>
    <dbReference type="NCBI Taxonomy" id="74498"/>
    <lineage>
        <taxon>Eukaryota</taxon>
        <taxon>Fungi</taxon>
        <taxon>Dikarya</taxon>
        <taxon>Ascomycota</taxon>
        <taxon>Pezizomycotina</taxon>
        <taxon>Orbiliomycetes</taxon>
        <taxon>Orbiliales</taxon>
        <taxon>Orbiliaceae</taxon>
        <taxon>Arthrobotrys</taxon>
    </lineage>
</organism>
<reference evidence="2 3" key="1">
    <citation type="submission" date="2019-10" db="EMBL/GenBank/DDBJ databases">
        <authorList>
            <person name="Palmer J.M."/>
        </authorList>
    </citation>
    <scope>NUCLEOTIDE SEQUENCE [LARGE SCALE GENOMIC DNA]</scope>
    <source>
        <strain evidence="2 3">TWF506</strain>
    </source>
</reference>
<dbReference type="PANTHER" id="PTHR33119:SF1">
    <property type="entry name" value="FE2OG DIOXYGENASE DOMAIN-CONTAINING PROTEIN"/>
    <property type="match status" value="1"/>
</dbReference>
<comment type="caution">
    <text evidence="2">The sequence shown here is derived from an EMBL/GenBank/DDBJ whole genome shotgun (WGS) entry which is preliminary data.</text>
</comment>
<sequence>MDTYRSCFGYQLNRGTDRLYQPNYSFYPHPADSVLIPPLRSYRDKILSDFSLYVRNQKDWLTKSSDRKTFIKWLEKACSGDYRRFNKKILAWGPEQIEFVWNETANYRDYVNKLREKGCMIQPDVDGVWRADNVISPKIKEELIAAVATLENVPDKKENWRAGSDGQILDLVDPFRWPVRFGHTLDQRTGKPLVYPRRAFIPSNTDNRYILRNESSSYFRLPSEFLTSEDGKYTQIRSYISNLHSPEQKQAFYPLIESIFPHFVALFEHVLAELASIRSGWTRGHGCVHDGGRNPGAETKLQRPKAGITTTDYLAKRKAIFAQFASGGPTTASYLDSTKPLCWRHRSCQNQKRACEGISHKASVIQVNENETPLDPRLIWTPPKFYGAHNLKGRSLKIILQLTNTLLTPQSPVYEESDSWHNQWSLNESIVAIGVYYYAEENITETRLKFETVCADFFRVNCRCGRSDFSVDRTDKIVTKEDRCIAYPNILKRKVESFELVDKTKPGYQKKLIFYLCEPSLAHEMPTSRIVAPQQPETTSMPPAM</sequence>
<dbReference type="PANTHER" id="PTHR33119">
    <property type="entry name" value="IFI3P"/>
    <property type="match status" value="1"/>
</dbReference>
<accession>A0AAN8NU83</accession>
<protein>
    <recommendedName>
        <fullName evidence="1">DUF4246 domain-containing protein</fullName>
    </recommendedName>
</protein>
<dbReference type="Proteomes" id="UP001307849">
    <property type="component" value="Unassembled WGS sequence"/>
</dbReference>
<evidence type="ECO:0000313" key="3">
    <source>
        <dbReference type="Proteomes" id="UP001307849"/>
    </source>
</evidence>
<dbReference type="Pfam" id="PF14033">
    <property type="entry name" value="DUF4246"/>
    <property type="match status" value="1"/>
</dbReference>